<dbReference type="InterPro" id="IPR000150">
    <property type="entry name" value="Cof"/>
</dbReference>
<protein>
    <submittedName>
        <fullName evidence="1">Cof-type HAD-IIB family hydrolase</fullName>
    </submittedName>
</protein>
<proteinExistence type="predicted"/>
<dbReference type="SFLD" id="SFLDS00003">
    <property type="entry name" value="Haloacid_Dehalogenase"/>
    <property type="match status" value="1"/>
</dbReference>
<accession>A0A9X5H5P2</accession>
<dbReference type="Gene3D" id="3.30.1240.10">
    <property type="match status" value="1"/>
</dbReference>
<dbReference type="Gene3D" id="3.40.50.1000">
    <property type="entry name" value="HAD superfamily/HAD-like"/>
    <property type="match status" value="1"/>
</dbReference>
<dbReference type="GO" id="GO:0000287">
    <property type="term" value="F:magnesium ion binding"/>
    <property type="evidence" value="ECO:0007669"/>
    <property type="project" value="TreeGrafter"/>
</dbReference>
<dbReference type="PROSITE" id="PS01229">
    <property type="entry name" value="COF_2"/>
    <property type="match status" value="1"/>
</dbReference>
<evidence type="ECO:0000313" key="1">
    <source>
        <dbReference type="EMBL" id="NDO70222.1"/>
    </source>
</evidence>
<reference evidence="1 2" key="1">
    <citation type="submission" date="2019-07" db="EMBL/GenBank/DDBJ databases">
        <title>Draft genome sequences of 15 bacterial species constituting the stable defined intestinal microbiota of the GM15 gnotobiotic mouse model.</title>
        <authorList>
            <person name="Elie C."/>
            <person name="Mathieu A."/>
            <person name="Saliou A."/>
            <person name="Darnaud M."/>
            <person name="Leulier F."/>
            <person name="Tamellini A."/>
        </authorList>
    </citation>
    <scope>NUCLEOTIDE SEQUENCE [LARGE SCALE GENOMIC DNA]</scope>
    <source>
        <strain evidence="2">ASF 502</strain>
    </source>
</reference>
<dbReference type="AlphaFoldDB" id="A0A9X5H5P2"/>
<dbReference type="PANTHER" id="PTHR10000">
    <property type="entry name" value="PHOSPHOSERINE PHOSPHATASE"/>
    <property type="match status" value="1"/>
</dbReference>
<dbReference type="InterPro" id="IPR036412">
    <property type="entry name" value="HAD-like_sf"/>
</dbReference>
<sequence length="271" mass="30323">MNYELLVLDIDGTVTNSDKEVLDRTREAVIRVQKKGVNVVLASGRPPEGVLPIARTLRLEEFGSFLLAFNGGKIIHLKTGTCVFEKRLSDAVPMRLRRDALEHGVGMAAYREGVILAGTRPDQYLRLESRISGLPIEYHGDFGKDLSRSDFTVSQCILTGKPDLLDEVEPIFFSRYCHEAQIFRSEPFYLEISPKNVDKAYGLKYLLQAIGISREKMVCCGDSYNDIRMLQYAGLGVAMKNAPASVKTVANFVTEHDNDHDGVAEVVERFF</sequence>
<dbReference type="Proteomes" id="UP000474104">
    <property type="component" value="Unassembled WGS sequence"/>
</dbReference>
<dbReference type="RefSeq" id="WP_004077884.1">
    <property type="nucleotide sequence ID" value="NZ_VIRB01000104.1"/>
</dbReference>
<evidence type="ECO:0000313" key="2">
    <source>
        <dbReference type="Proteomes" id="UP000474104"/>
    </source>
</evidence>
<dbReference type="PANTHER" id="PTHR10000:SF8">
    <property type="entry name" value="HAD SUPERFAMILY HYDROLASE-LIKE, TYPE 3"/>
    <property type="match status" value="1"/>
</dbReference>
<dbReference type="NCBIfam" id="TIGR01484">
    <property type="entry name" value="HAD-SF-IIB"/>
    <property type="match status" value="1"/>
</dbReference>
<dbReference type="GO" id="GO:0016791">
    <property type="term" value="F:phosphatase activity"/>
    <property type="evidence" value="ECO:0007669"/>
    <property type="project" value="UniProtKB-ARBA"/>
</dbReference>
<dbReference type="InterPro" id="IPR023214">
    <property type="entry name" value="HAD_sf"/>
</dbReference>
<dbReference type="SFLD" id="SFLDG01140">
    <property type="entry name" value="C2.B:_Phosphomannomutase_and_P"/>
    <property type="match status" value="1"/>
</dbReference>
<dbReference type="SUPFAM" id="SSF56784">
    <property type="entry name" value="HAD-like"/>
    <property type="match status" value="1"/>
</dbReference>
<dbReference type="GO" id="GO:0005829">
    <property type="term" value="C:cytosol"/>
    <property type="evidence" value="ECO:0007669"/>
    <property type="project" value="TreeGrafter"/>
</dbReference>
<name>A0A9X5H5P2_9FIRM</name>
<dbReference type="EMBL" id="VIRB01000104">
    <property type="protein sequence ID" value="NDO70222.1"/>
    <property type="molecule type" value="Genomic_DNA"/>
</dbReference>
<dbReference type="OrthoDB" id="9781413at2"/>
<dbReference type="NCBIfam" id="TIGR00099">
    <property type="entry name" value="Cof-subfamily"/>
    <property type="match status" value="1"/>
</dbReference>
<gene>
    <name evidence="1" type="ORF">FMM80_16800</name>
</gene>
<keyword evidence="1" id="KW-0378">Hydrolase</keyword>
<dbReference type="InterPro" id="IPR006379">
    <property type="entry name" value="HAD-SF_hydro_IIB"/>
</dbReference>
<comment type="caution">
    <text evidence="1">The sequence shown here is derived from an EMBL/GenBank/DDBJ whole genome shotgun (WGS) entry which is preliminary data.</text>
</comment>
<organism evidence="1 2">
    <name type="scientific">Schaedlerella arabinosiphila</name>
    <dbReference type="NCBI Taxonomy" id="2044587"/>
    <lineage>
        <taxon>Bacteria</taxon>
        <taxon>Bacillati</taxon>
        <taxon>Bacillota</taxon>
        <taxon>Clostridia</taxon>
        <taxon>Lachnospirales</taxon>
        <taxon>Lachnospiraceae</taxon>
        <taxon>Schaedlerella</taxon>
    </lineage>
</organism>
<dbReference type="Pfam" id="PF08282">
    <property type="entry name" value="Hydrolase_3"/>
    <property type="match status" value="1"/>
</dbReference>
<dbReference type="CDD" id="cd07516">
    <property type="entry name" value="HAD_Pase"/>
    <property type="match status" value="1"/>
</dbReference>